<gene>
    <name evidence="2" type="ORF">A3K42_01880</name>
</gene>
<organism evidence="2 3">
    <name type="scientific">candidate division WWE3 bacterium RBG_13_37_7</name>
    <dbReference type="NCBI Taxonomy" id="1802609"/>
    <lineage>
        <taxon>Bacteria</taxon>
        <taxon>Katanobacteria</taxon>
    </lineage>
</organism>
<evidence type="ECO:0000313" key="3">
    <source>
        <dbReference type="Proteomes" id="UP000178270"/>
    </source>
</evidence>
<dbReference type="PANTHER" id="PTHR36303">
    <property type="entry name" value="2',3'-CYCLIC-NUCLEOTIDE 2'-PHOSPHODIESTERASE"/>
    <property type="match status" value="1"/>
</dbReference>
<protein>
    <recommendedName>
        <fullName evidence="4">Metallophosphoesterase</fullName>
    </recommendedName>
</protein>
<dbReference type="InterPro" id="IPR029052">
    <property type="entry name" value="Metallo-depent_PP-like"/>
</dbReference>
<dbReference type="EMBL" id="MEUS01000010">
    <property type="protein sequence ID" value="OGC38876.1"/>
    <property type="molecule type" value="Genomic_DNA"/>
</dbReference>
<feature type="active site" description="Proton donor" evidence="1">
    <location>
        <position position="68"/>
    </location>
</feature>
<dbReference type="Proteomes" id="UP000178270">
    <property type="component" value="Unassembled WGS sequence"/>
</dbReference>
<name>A0A1F4U1Q2_UNCKA</name>
<sequence>MKILFVGEIVAEPGRKATRHILPEVIKEYEVDFVIANAENEAGGKGITEDTIKDLQSYGVDFFTGGDHIFWQKGTEDIIDQLPIIRPVNYPGDNVPGKGYAIVDTGKNGDVLIINAMGRTSFGGTFCYLDDPFKRIDEVLETHKDKNFAAIIIDFHAEATSEKNALGFYLDGKVTAVVGSHTHIPTCDNRVLPKGTMFVTDVGMTGCIDSVLGVKSEIVINLLKTARHQKFEWESAGTKAFRSVLLDTVKKSIERIDKVL</sequence>
<dbReference type="InterPro" id="IPR005235">
    <property type="entry name" value="YmdB-like"/>
</dbReference>
<evidence type="ECO:0000313" key="2">
    <source>
        <dbReference type="EMBL" id="OGC38876.1"/>
    </source>
</evidence>
<dbReference type="SUPFAM" id="SSF56300">
    <property type="entry name" value="Metallo-dependent phosphatases"/>
    <property type="match status" value="1"/>
</dbReference>
<dbReference type="PIRSF" id="PIRSF004789">
    <property type="entry name" value="DR1281"/>
    <property type="match status" value="1"/>
</dbReference>
<accession>A0A1F4U1Q2</accession>
<reference evidence="2 3" key="1">
    <citation type="journal article" date="2016" name="Nat. Commun.">
        <title>Thousands of microbial genomes shed light on interconnected biogeochemical processes in an aquifer system.</title>
        <authorList>
            <person name="Anantharaman K."/>
            <person name="Brown C.T."/>
            <person name="Hug L.A."/>
            <person name="Sharon I."/>
            <person name="Castelle C.J."/>
            <person name="Probst A.J."/>
            <person name="Thomas B.C."/>
            <person name="Singh A."/>
            <person name="Wilkins M.J."/>
            <person name="Karaoz U."/>
            <person name="Brodie E.L."/>
            <person name="Williams K.H."/>
            <person name="Hubbard S.S."/>
            <person name="Banfield J.F."/>
        </authorList>
    </citation>
    <scope>NUCLEOTIDE SEQUENCE [LARGE SCALE GENOMIC DNA]</scope>
</reference>
<evidence type="ECO:0008006" key="4">
    <source>
        <dbReference type="Google" id="ProtNLM"/>
    </source>
</evidence>
<dbReference type="GO" id="GO:0004113">
    <property type="term" value="F:2',3'-cyclic-nucleotide 3'-phosphodiesterase activity"/>
    <property type="evidence" value="ECO:0007669"/>
    <property type="project" value="TreeGrafter"/>
</dbReference>
<dbReference type="PANTHER" id="PTHR36303:SF1">
    <property type="entry name" value="2',3'-CYCLIC-NUCLEOTIDE 2'-PHOSPHODIESTERASE"/>
    <property type="match status" value="1"/>
</dbReference>
<comment type="caution">
    <text evidence="2">The sequence shown here is derived from an EMBL/GenBank/DDBJ whole genome shotgun (WGS) entry which is preliminary data.</text>
</comment>
<dbReference type="Gene3D" id="3.60.21.10">
    <property type="match status" value="1"/>
</dbReference>
<dbReference type="Pfam" id="PF13277">
    <property type="entry name" value="YmdB"/>
    <property type="match status" value="1"/>
</dbReference>
<proteinExistence type="predicted"/>
<dbReference type="AlphaFoldDB" id="A0A1F4U1Q2"/>
<evidence type="ECO:0000256" key="1">
    <source>
        <dbReference type="PIRSR" id="PIRSR004789-50"/>
    </source>
</evidence>